<feature type="domain" description="Histidine kinase" evidence="7">
    <location>
        <begin position="571"/>
        <end position="842"/>
    </location>
</feature>
<gene>
    <name evidence="10" type="ORF">PV06_02152</name>
</gene>
<feature type="compositionally biased region" description="Low complexity" evidence="6">
    <location>
        <begin position="868"/>
        <end position="877"/>
    </location>
</feature>
<feature type="domain" description="Response regulatory" evidence="8">
    <location>
        <begin position="902"/>
        <end position="1043"/>
    </location>
</feature>
<dbReference type="GeneID" id="27354226"/>
<dbReference type="InterPro" id="IPR003594">
    <property type="entry name" value="HATPase_dom"/>
</dbReference>
<dbReference type="SUPFAM" id="SSF55785">
    <property type="entry name" value="PYP-like sensor domain (PAS domain)"/>
    <property type="match status" value="1"/>
</dbReference>
<dbReference type="CDD" id="cd00082">
    <property type="entry name" value="HisKA"/>
    <property type="match status" value="1"/>
</dbReference>
<dbReference type="GO" id="GO:0000155">
    <property type="term" value="F:phosphorelay sensor kinase activity"/>
    <property type="evidence" value="ECO:0007669"/>
    <property type="project" value="InterPro"/>
</dbReference>
<evidence type="ECO:0000259" key="9">
    <source>
        <dbReference type="PROSITE" id="PS50112"/>
    </source>
</evidence>
<dbReference type="PROSITE" id="PS50112">
    <property type="entry name" value="PAS"/>
    <property type="match status" value="1"/>
</dbReference>
<dbReference type="VEuPathDB" id="FungiDB:PV06_02152"/>
<evidence type="ECO:0000256" key="2">
    <source>
        <dbReference type="ARBA" id="ARBA00022679"/>
    </source>
</evidence>
<evidence type="ECO:0000259" key="8">
    <source>
        <dbReference type="PROSITE" id="PS50110"/>
    </source>
</evidence>
<dbReference type="InterPro" id="IPR001789">
    <property type="entry name" value="Sig_transdc_resp-reg_receiver"/>
</dbReference>
<dbReference type="InterPro" id="IPR036097">
    <property type="entry name" value="HisK_dim/P_sf"/>
</dbReference>
<dbReference type="InterPro" id="IPR035965">
    <property type="entry name" value="PAS-like_dom_sf"/>
</dbReference>
<feature type="coiled-coil region" evidence="5">
    <location>
        <begin position="397"/>
        <end position="427"/>
    </location>
</feature>
<dbReference type="InterPro" id="IPR003018">
    <property type="entry name" value="GAF"/>
</dbReference>
<feature type="domain" description="PAS" evidence="9">
    <location>
        <begin position="417"/>
        <end position="474"/>
    </location>
</feature>
<dbReference type="EMBL" id="KN847333">
    <property type="protein sequence ID" value="KIW46482.1"/>
    <property type="molecule type" value="Genomic_DNA"/>
</dbReference>
<evidence type="ECO:0000256" key="5">
    <source>
        <dbReference type="SAM" id="Coils"/>
    </source>
</evidence>
<dbReference type="InterPro" id="IPR011006">
    <property type="entry name" value="CheY-like_superfamily"/>
</dbReference>
<dbReference type="PRINTS" id="PR00344">
    <property type="entry name" value="BCTRLSENSOR"/>
</dbReference>
<dbReference type="CDD" id="cd00130">
    <property type="entry name" value="PAS"/>
    <property type="match status" value="1"/>
</dbReference>
<dbReference type="Gene3D" id="3.30.450.20">
    <property type="entry name" value="PAS domain"/>
    <property type="match status" value="2"/>
</dbReference>
<organism evidence="10 11">
    <name type="scientific">Exophiala oligosperma</name>
    <dbReference type="NCBI Taxonomy" id="215243"/>
    <lineage>
        <taxon>Eukaryota</taxon>
        <taxon>Fungi</taxon>
        <taxon>Dikarya</taxon>
        <taxon>Ascomycota</taxon>
        <taxon>Pezizomycotina</taxon>
        <taxon>Eurotiomycetes</taxon>
        <taxon>Chaetothyriomycetidae</taxon>
        <taxon>Chaetothyriales</taxon>
        <taxon>Herpotrichiellaceae</taxon>
        <taxon>Exophiala</taxon>
    </lineage>
</organism>
<protein>
    <recommendedName>
        <fullName evidence="12">Histidine kinase</fullName>
    </recommendedName>
</protein>
<keyword evidence="11" id="KW-1185">Reference proteome</keyword>
<evidence type="ECO:0000259" key="7">
    <source>
        <dbReference type="PROSITE" id="PS50109"/>
    </source>
</evidence>
<evidence type="ECO:0000256" key="4">
    <source>
        <dbReference type="PROSITE-ProRule" id="PRU00169"/>
    </source>
</evidence>
<dbReference type="PROSITE" id="PS50109">
    <property type="entry name" value="HIS_KIN"/>
    <property type="match status" value="1"/>
</dbReference>
<feature type="modified residue" description="4-aspartylphosphate" evidence="4">
    <location>
        <position position="972"/>
    </location>
</feature>
<accession>A0A0D2C9K7</accession>
<dbReference type="SMART" id="SM00388">
    <property type="entry name" value="HisKA"/>
    <property type="match status" value="1"/>
</dbReference>
<dbReference type="Gene3D" id="1.10.287.130">
    <property type="match status" value="1"/>
</dbReference>
<dbReference type="Gene3D" id="3.30.565.10">
    <property type="entry name" value="Histidine kinase-like ATPase, C-terminal domain"/>
    <property type="match status" value="1"/>
</dbReference>
<sequence length="1046" mass="117168">METNPVTRELPDNVKKLEALSIASAATDDGMENFTLNPETTALANGASYQGATYPSTSLNKRTPCWTNHLPKNENTEWFLKGTNWSTTEYGPLEHWPTSLRTLVNLAVADDHAVVIYWGPKFLACFNRQAYEDFRARFHISRDVQGKPFAEVWRKEWSAMQGLYDKLQAESQTLDIANMPMFPTYSDGRHEETYWRGSFLPILGDDGKLAAWYNRASEITNDIVNERRAKTLYAISSPPDTLDTPAWEHMFQALRNNVMDFPMAFVYSAEDSGNACRLTLQQSLGLPAHGHRLVPEMLDMYEAPSGFLFHYRRAKSTQNPIVLHQHDGSLPPELLDGFEWQGYGEQPASMAFLPISVGQRLLGILVFGLNPRRRYQPEDDAFVTALCRQASAAIASAVDLEEAQHRAEKLTMQLEENEKQIREVAEYGPVGMLRLTPHGHLIWANPQFYSITGHSCTDKYAFSFMDVVHPDERDVAMGFWASLVDEHKPMSQEFRLAQKWKPPPRPGHPDPEEENCWILANAFPSFTDGVLSSIVCCITDISRIKWTEKIQSRLAAEATEARKLQEAFIDVVSHEMRNPLSAIMQLADGIASSIEDWDSLDDHSADSALQLLKEKAENGKTILLCATHQKRVIDDVLTLSKLDSQLLSIWPAVVQPALVVESTLTMCQAEFDTNSITVEHRTDESYTRLNLDWVALDPARLTQIFVNLLTNAVKFTKLESKRKITVTRGAFSHPPPPLENITWFPTKQERRDATTGSEWGTGDVVYLLFTVSDTGKGLEQKEMTRLFNRFQQATKKTHIKYGGSGLGLFVSRELTENMGGQIGVASTPGQGTKFAFYIKVRKAPPPPTASDDHKQQHRQSLQPPSQPPSSTAAAAAAASTEMMSQITRFPSKENAVPTTAVQVLLVEDNIINAQVLTKQLKRAGCTVYIANHGQEALDFLPRTKAWHDYRPLQTVDSPSANLDVDIDCILMDVEMPVLDGLSCTRQIRKLRRDGLITKHIHIIAITANARSEQIASAMEAGVDAVLPKPFRAVDALTKMEEVMRTT</sequence>
<dbReference type="Pfam" id="PF01590">
    <property type="entry name" value="GAF"/>
    <property type="match status" value="1"/>
</dbReference>
<reference evidence="10 11" key="1">
    <citation type="submission" date="2015-01" db="EMBL/GenBank/DDBJ databases">
        <title>The Genome Sequence of Exophiala oligosperma CBS72588.</title>
        <authorList>
            <consortium name="The Broad Institute Genomics Platform"/>
            <person name="Cuomo C."/>
            <person name="de Hoog S."/>
            <person name="Gorbushina A."/>
            <person name="Stielow B."/>
            <person name="Teixiera M."/>
            <person name="Abouelleil A."/>
            <person name="Chapman S.B."/>
            <person name="Priest M."/>
            <person name="Young S.K."/>
            <person name="Wortman J."/>
            <person name="Nusbaum C."/>
            <person name="Birren B."/>
        </authorList>
    </citation>
    <scope>NUCLEOTIDE SEQUENCE [LARGE SCALE GENOMIC DNA]</scope>
    <source>
        <strain evidence="10 11">CBS 72588</strain>
    </source>
</reference>
<dbReference type="Pfam" id="PF02518">
    <property type="entry name" value="HATPase_c"/>
    <property type="match status" value="1"/>
</dbReference>
<dbReference type="InterPro" id="IPR050956">
    <property type="entry name" value="2C_system_His_kinase"/>
</dbReference>
<dbReference type="InterPro" id="IPR005467">
    <property type="entry name" value="His_kinase_dom"/>
</dbReference>
<dbReference type="InterPro" id="IPR004358">
    <property type="entry name" value="Sig_transdc_His_kin-like_C"/>
</dbReference>
<keyword evidence="5" id="KW-0175">Coiled coil</keyword>
<evidence type="ECO:0000313" key="11">
    <source>
        <dbReference type="Proteomes" id="UP000053342"/>
    </source>
</evidence>
<evidence type="ECO:0000256" key="6">
    <source>
        <dbReference type="SAM" id="MobiDB-lite"/>
    </source>
</evidence>
<proteinExistence type="predicted"/>
<dbReference type="InterPro" id="IPR036890">
    <property type="entry name" value="HATPase_C_sf"/>
</dbReference>
<dbReference type="Gene3D" id="3.40.50.2300">
    <property type="match status" value="1"/>
</dbReference>
<dbReference type="PANTHER" id="PTHR43719:SF31">
    <property type="entry name" value="HISTIDINE KINASE"/>
    <property type="match status" value="1"/>
</dbReference>
<dbReference type="SUPFAM" id="SSF55781">
    <property type="entry name" value="GAF domain-like"/>
    <property type="match status" value="1"/>
</dbReference>
<dbReference type="SUPFAM" id="SSF52172">
    <property type="entry name" value="CheY-like"/>
    <property type="match status" value="1"/>
</dbReference>
<evidence type="ECO:0000256" key="1">
    <source>
        <dbReference type="ARBA" id="ARBA00022553"/>
    </source>
</evidence>
<dbReference type="InterPro" id="IPR029016">
    <property type="entry name" value="GAF-like_dom_sf"/>
</dbReference>
<feature type="region of interest" description="Disordered" evidence="6">
    <location>
        <begin position="842"/>
        <end position="877"/>
    </location>
</feature>
<dbReference type="SMART" id="SM00387">
    <property type="entry name" value="HATPase_c"/>
    <property type="match status" value="1"/>
</dbReference>
<evidence type="ECO:0008006" key="12">
    <source>
        <dbReference type="Google" id="ProtNLM"/>
    </source>
</evidence>
<dbReference type="RefSeq" id="XP_016266698.1">
    <property type="nucleotide sequence ID" value="XM_016402801.1"/>
</dbReference>
<dbReference type="Gene3D" id="3.30.450.40">
    <property type="match status" value="1"/>
</dbReference>
<evidence type="ECO:0000256" key="3">
    <source>
        <dbReference type="ARBA" id="ARBA00022777"/>
    </source>
</evidence>
<dbReference type="Proteomes" id="UP000053342">
    <property type="component" value="Unassembled WGS sequence"/>
</dbReference>
<dbReference type="InterPro" id="IPR000014">
    <property type="entry name" value="PAS"/>
</dbReference>
<dbReference type="OrthoDB" id="303614at2759"/>
<dbReference type="PANTHER" id="PTHR43719">
    <property type="entry name" value="TWO-COMPONENT HISTIDINE KINASE"/>
    <property type="match status" value="1"/>
</dbReference>
<dbReference type="PROSITE" id="PS50110">
    <property type="entry name" value="RESPONSE_REGULATORY"/>
    <property type="match status" value="1"/>
</dbReference>
<dbReference type="InterPro" id="IPR003661">
    <property type="entry name" value="HisK_dim/P_dom"/>
</dbReference>
<keyword evidence="1 4" id="KW-0597">Phosphoprotein</keyword>
<evidence type="ECO:0000313" key="10">
    <source>
        <dbReference type="EMBL" id="KIW46482.1"/>
    </source>
</evidence>
<dbReference type="STRING" id="215243.A0A0D2C9K7"/>
<dbReference type="HOGENOM" id="CLU_000445_82_4_1"/>
<keyword evidence="3" id="KW-0418">Kinase</keyword>
<dbReference type="SMART" id="SM00448">
    <property type="entry name" value="REC"/>
    <property type="match status" value="1"/>
</dbReference>
<dbReference type="SMART" id="SM00091">
    <property type="entry name" value="PAS"/>
    <property type="match status" value="1"/>
</dbReference>
<name>A0A0D2C9K7_9EURO</name>
<keyword evidence="2" id="KW-0808">Transferase</keyword>
<dbReference type="AlphaFoldDB" id="A0A0D2C9K7"/>
<dbReference type="SUPFAM" id="SSF55874">
    <property type="entry name" value="ATPase domain of HSP90 chaperone/DNA topoisomerase II/histidine kinase"/>
    <property type="match status" value="1"/>
</dbReference>
<dbReference type="Pfam" id="PF00072">
    <property type="entry name" value="Response_reg"/>
    <property type="match status" value="1"/>
</dbReference>
<dbReference type="CDD" id="cd17546">
    <property type="entry name" value="REC_hyHK_CKI1_RcsC-like"/>
    <property type="match status" value="1"/>
</dbReference>
<dbReference type="SUPFAM" id="SSF47384">
    <property type="entry name" value="Homodimeric domain of signal transducing histidine kinase"/>
    <property type="match status" value="1"/>
</dbReference>
<dbReference type="Pfam" id="PF00512">
    <property type="entry name" value="HisKA"/>
    <property type="match status" value="1"/>
</dbReference>